<dbReference type="Pfam" id="PF01061">
    <property type="entry name" value="ABC2_membrane"/>
    <property type="match status" value="1"/>
</dbReference>
<feature type="transmembrane region" description="Helical" evidence="9">
    <location>
        <begin position="417"/>
        <end position="436"/>
    </location>
</feature>
<feature type="transmembrane region" description="Helical" evidence="9">
    <location>
        <begin position="472"/>
        <end position="490"/>
    </location>
</feature>
<dbReference type="InterPro" id="IPR050352">
    <property type="entry name" value="ABCG_transporters"/>
</dbReference>
<keyword evidence="7 9" id="KW-0472">Membrane</keyword>
<evidence type="ECO:0000256" key="8">
    <source>
        <dbReference type="SAM" id="MobiDB-lite"/>
    </source>
</evidence>
<proteinExistence type="predicted"/>
<evidence type="ECO:0000256" key="2">
    <source>
        <dbReference type="ARBA" id="ARBA00022448"/>
    </source>
</evidence>
<dbReference type="CDD" id="cd03213">
    <property type="entry name" value="ABCG_EPDR"/>
    <property type="match status" value="1"/>
</dbReference>
<feature type="transmembrane region" description="Helical" evidence="9">
    <location>
        <begin position="384"/>
        <end position="405"/>
    </location>
</feature>
<dbReference type="InterPro" id="IPR013525">
    <property type="entry name" value="ABC2_TM"/>
</dbReference>
<dbReference type="InterPro" id="IPR027417">
    <property type="entry name" value="P-loop_NTPase"/>
</dbReference>
<dbReference type="Pfam" id="PF00005">
    <property type="entry name" value="ABC_tran"/>
    <property type="match status" value="1"/>
</dbReference>
<evidence type="ECO:0000256" key="3">
    <source>
        <dbReference type="ARBA" id="ARBA00022692"/>
    </source>
</evidence>
<evidence type="ECO:0000256" key="6">
    <source>
        <dbReference type="ARBA" id="ARBA00022989"/>
    </source>
</evidence>
<dbReference type="PROSITE" id="PS50893">
    <property type="entry name" value="ABC_TRANSPORTER_2"/>
    <property type="match status" value="1"/>
</dbReference>
<organism evidence="11">
    <name type="scientific">Mucochytrium quahogii</name>
    <dbReference type="NCBI Taxonomy" id="96639"/>
    <lineage>
        <taxon>Eukaryota</taxon>
        <taxon>Sar</taxon>
        <taxon>Stramenopiles</taxon>
        <taxon>Bigyra</taxon>
        <taxon>Labyrinthulomycetes</taxon>
        <taxon>Thraustochytrida</taxon>
        <taxon>Thraustochytriidae</taxon>
        <taxon>Mucochytrium</taxon>
    </lineage>
</organism>
<keyword evidence="2" id="KW-0813">Transport</keyword>
<keyword evidence="4" id="KW-0547">Nucleotide-binding</keyword>
<protein>
    <recommendedName>
        <fullName evidence="10">ABC transporter domain-containing protein</fullName>
    </recommendedName>
</protein>
<dbReference type="GO" id="GO:0016887">
    <property type="term" value="F:ATP hydrolysis activity"/>
    <property type="evidence" value="ECO:0007669"/>
    <property type="project" value="InterPro"/>
</dbReference>
<dbReference type="InterPro" id="IPR003593">
    <property type="entry name" value="AAA+_ATPase"/>
</dbReference>
<feature type="region of interest" description="Disordered" evidence="8">
    <location>
        <begin position="325"/>
        <end position="346"/>
    </location>
</feature>
<keyword evidence="6 9" id="KW-1133">Transmembrane helix</keyword>
<evidence type="ECO:0000259" key="10">
    <source>
        <dbReference type="PROSITE" id="PS50893"/>
    </source>
</evidence>
<evidence type="ECO:0000256" key="1">
    <source>
        <dbReference type="ARBA" id="ARBA00004141"/>
    </source>
</evidence>
<sequence length="629" mass="69459">MEVQAHQPAQTVVVVEDLAKADAPREAEIRMQSSCDDAFGALDFNPEFKFLQSNRPEQTNLKWSNVQYTIGEKVILNGLDGSVNSGDCCALMGPSGSGKTSLLNCLSGRVFTGGKKIVSGEFIMNDRFVEPKSIRANVAYVQQEDRIFPTATAREALEFSAKLRLPNGTTDEEREGIIDDLLDSLGLTHVQDTMVGSELIRGLSGGEKKRCAIGIELVTNPSFIFLDEPTSGLDSYGAFKVVKILQLLAEKGGCTILCTIHQPSSEIFNQFNKIYMLVQGNCMYNGPVENIPSVFESFGYPIPGRTNPADFIMLLAQTKPVEELPRHNPEAGSLTTQQGAEKGAEKGEIGTTKMINLRKPTAGVLVQSWELTKREFKAVKRDKAASIATIAVTTFLNILFGIIFLHAGDRNRSSYTVQSNFGALTMVFASAMFGSAQGPLMTIPDERAIFLREYNVAYSAIPYLVSKMLKELPEYFITSALSMLITYWLIGFNGNFILFVLELWMLSLASVSYAYVLGAAAHDAKQAQQMAPLVLVPQLLFTGFFISISQIPKWLQWVQYLCSLKYGLNLAIITEFSGCDTEDCLAIFSLNDVHDDLQWMYIVILLAIFAGFRALSLGVLIWRSKTFSY</sequence>
<feature type="domain" description="ABC transporter" evidence="10">
    <location>
        <begin position="61"/>
        <end position="304"/>
    </location>
</feature>
<dbReference type="InterPro" id="IPR003439">
    <property type="entry name" value="ABC_transporter-like_ATP-bd"/>
</dbReference>
<reference evidence="11" key="1">
    <citation type="submission" date="2021-01" db="EMBL/GenBank/DDBJ databases">
        <authorList>
            <person name="Corre E."/>
            <person name="Pelletier E."/>
            <person name="Niang G."/>
            <person name="Scheremetjew M."/>
            <person name="Finn R."/>
            <person name="Kale V."/>
            <person name="Holt S."/>
            <person name="Cochrane G."/>
            <person name="Meng A."/>
            <person name="Brown T."/>
            <person name="Cohen L."/>
        </authorList>
    </citation>
    <scope>NUCLEOTIDE SEQUENCE</scope>
    <source>
        <strain evidence="11">NY070348D</strain>
    </source>
</reference>
<dbReference type="EMBL" id="HBHK01025905">
    <property type="protein sequence ID" value="CAD9705473.1"/>
    <property type="molecule type" value="Transcribed_RNA"/>
</dbReference>
<keyword evidence="5" id="KW-0067">ATP-binding</keyword>
<dbReference type="GO" id="GO:0005524">
    <property type="term" value="F:ATP binding"/>
    <property type="evidence" value="ECO:0007669"/>
    <property type="project" value="UniProtKB-KW"/>
</dbReference>
<dbReference type="GO" id="GO:0016020">
    <property type="term" value="C:membrane"/>
    <property type="evidence" value="ECO:0007669"/>
    <property type="project" value="UniProtKB-SubCell"/>
</dbReference>
<dbReference type="GO" id="GO:0140359">
    <property type="term" value="F:ABC-type transporter activity"/>
    <property type="evidence" value="ECO:0007669"/>
    <property type="project" value="InterPro"/>
</dbReference>
<evidence type="ECO:0000256" key="9">
    <source>
        <dbReference type="SAM" id="Phobius"/>
    </source>
</evidence>
<comment type="subcellular location">
    <subcellularLocation>
        <location evidence="1">Membrane</location>
        <topology evidence="1">Multi-pass membrane protein</topology>
    </subcellularLocation>
</comment>
<evidence type="ECO:0000256" key="5">
    <source>
        <dbReference type="ARBA" id="ARBA00022840"/>
    </source>
</evidence>
<evidence type="ECO:0000256" key="4">
    <source>
        <dbReference type="ARBA" id="ARBA00022741"/>
    </source>
</evidence>
<dbReference type="InterPro" id="IPR043926">
    <property type="entry name" value="ABCG_dom"/>
</dbReference>
<feature type="transmembrane region" description="Helical" evidence="9">
    <location>
        <begin position="530"/>
        <end position="551"/>
    </location>
</feature>
<dbReference type="Gene3D" id="3.40.50.300">
    <property type="entry name" value="P-loop containing nucleotide triphosphate hydrolases"/>
    <property type="match status" value="1"/>
</dbReference>
<name>A0A7S2SNS7_9STRA</name>
<dbReference type="AlphaFoldDB" id="A0A7S2SNS7"/>
<evidence type="ECO:0000256" key="7">
    <source>
        <dbReference type="ARBA" id="ARBA00023136"/>
    </source>
</evidence>
<dbReference type="PANTHER" id="PTHR48041">
    <property type="entry name" value="ABC TRANSPORTER G FAMILY MEMBER 28"/>
    <property type="match status" value="1"/>
</dbReference>
<evidence type="ECO:0000313" key="11">
    <source>
        <dbReference type="EMBL" id="CAD9705473.1"/>
    </source>
</evidence>
<dbReference type="PANTHER" id="PTHR48041:SF139">
    <property type="entry name" value="PROTEIN SCARLET"/>
    <property type="match status" value="1"/>
</dbReference>
<feature type="transmembrane region" description="Helical" evidence="9">
    <location>
        <begin position="599"/>
        <end position="622"/>
    </location>
</feature>
<gene>
    <name evidence="11" type="ORF">QSP1433_LOCUS16273</name>
</gene>
<dbReference type="SMART" id="SM00382">
    <property type="entry name" value="AAA"/>
    <property type="match status" value="1"/>
</dbReference>
<keyword evidence="3 9" id="KW-0812">Transmembrane</keyword>
<accession>A0A7S2SNS7</accession>
<dbReference type="SUPFAM" id="SSF52540">
    <property type="entry name" value="P-loop containing nucleoside triphosphate hydrolases"/>
    <property type="match status" value="1"/>
</dbReference>
<feature type="transmembrane region" description="Helical" evidence="9">
    <location>
        <begin position="496"/>
        <end position="518"/>
    </location>
</feature>
<dbReference type="Pfam" id="PF19055">
    <property type="entry name" value="ABC2_membrane_7"/>
    <property type="match status" value="1"/>
</dbReference>